<protein>
    <submittedName>
        <fullName evidence="2">Uncharacterized protein</fullName>
    </submittedName>
</protein>
<sequence length="232" mass="26990">MNQVKFGYGVIFLLLTAPMLLIEHFNNPKLIVVSNPKRNIVQKRYEILKSLPVYGELYIPISEDNEPFYSEGFVVRFFKKDGKSWDANFKLGWTNFNTVYEFNNEDLVLVIAGGRGYLINPESTKPVNVFGIGFLGAIKSESNKIILQDITDLTIIEPNGEKWHTERISWDGIKNLKLEGNIVSGLSFDPINDRDEWVEFIVNLENRNVQGGSYRQYEIKSIERKNKWWKFW</sequence>
<dbReference type="RefSeq" id="WP_166134884.1">
    <property type="nucleotide sequence ID" value="NZ_JAAOBY010000003.1"/>
</dbReference>
<name>A0ABR7JFA8_9FLAO</name>
<gene>
    <name evidence="2" type="ORF">H8R26_07120</name>
</gene>
<dbReference type="Proteomes" id="UP000621670">
    <property type="component" value="Unassembled WGS sequence"/>
</dbReference>
<proteinExistence type="predicted"/>
<dbReference type="EMBL" id="JACRUM010000003">
    <property type="protein sequence ID" value="MBC5863192.1"/>
    <property type="molecule type" value="Genomic_DNA"/>
</dbReference>
<keyword evidence="1" id="KW-0472">Membrane</keyword>
<evidence type="ECO:0000313" key="3">
    <source>
        <dbReference type="Proteomes" id="UP000621670"/>
    </source>
</evidence>
<feature type="transmembrane region" description="Helical" evidence="1">
    <location>
        <begin position="6"/>
        <end position="22"/>
    </location>
</feature>
<evidence type="ECO:0000313" key="2">
    <source>
        <dbReference type="EMBL" id="MBC5863192.1"/>
    </source>
</evidence>
<comment type="caution">
    <text evidence="2">The sequence shown here is derived from an EMBL/GenBank/DDBJ whole genome shotgun (WGS) entry which is preliminary data.</text>
</comment>
<accession>A0ABR7JFA8</accession>
<evidence type="ECO:0000256" key="1">
    <source>
        <dbReference type="SAM" id="Phobius"/>
    </source>
</evidence>
<organism evidence="2 3">
    <name type="scientific">Flavobacterium turcicum</name>
    <dbReference type="NCBI Taxonomy" id="2764718"/>
    <lineage>
        <taxon>Bacteria</taxon>
        <taxon>Pseudomonadati</taxon>
        <taxon>Bacteroidota</taxon>
        <taxon>Flavobacteriia</taxon>
        <taxon>Flavobacteriales</taxon>
        <taxon>Flavobacteriaceae</taxon>
        <taxon>Flavobacterium</taxon>
    </lineage>
</organism>
<keyword evidence="1" id="KW-1133">Transmembrane helix</keyword>
<keyword evidence="3" id="KW-1185">Reference proteome</keyword>
<keyword evidence="1" id="KW-0812">Transmembrane</keyword>
<reference evidence="2 3" key="1">
    <citation type="submission" date="2020-08" db="EMBL/GenBank/DDBJ databases">
        <title>Description of novel Flavobacterium F-400 isolate.</title>
        <authorList>
            <person name="Saticioglu I."/>
            <person name="Duman M."/>
            <person name="Altun S."/>
        </authorList>
    </citation>
    <scope>NUCLEOTIDE SEQUENCE [LARGE SCALE GENOMIC DNA]</scope>
    <source>
        <strain evidence="2 3">F-400</strain>
    </source>
</reference>